<reference evidence="2" key="2">
    <citation type="journal article" date="2014" name="ISME J.">
        <title>Microbial stratification in low pH oxic and suboxic macroscopic growths along an acid mine drainage.</title>
        <authorList>
            <person name="Mendez-Garcia C."/>
            <person name="Mesa V."/>
            <person name="Sprenger R.R."/>
            <person name="Richter M."/>
            <person name="Diez M.S."/>
            <person name="Solano J."/>
            <person name="Bargiela R."/>
            <person name="Golyshina O.V."/>
            <person name="Manteca A."/>
            <person name="Ramos J.L."/>
            <person name="Gallego J.R."/>
            <person name="Llorente I."/>
            <person name="Martins Dos Santos V.A."/>
            <person name="Jensen O.N."/>
            <person name="Pelaez A.I."/>
            <person name="Sanchez J."/>
            <person name="Ferrer M."/>
        </authorList>
    </citation>
    <scope>NUCLEOTIDE SEQUENCE</scope>
</reference>
<protein>
    <recommendedName>
        <fullName evidence="1">GIY-YIG domain-containing protein</fullName>
    </recommendedName>
</protein>
<feature type="domain" description="GIY-YIG" evidence="1">
    <location>
        <begin position="52"/>
        <end position="138"/>
    </location>
</feature>
<name>T0YUA5_9ZZZZ</name>
<dbReference type="EMBL" id="AUZY01010312">
    <property type="protein sequence ID" value="EQD39181.1"/>
    <property type="molecule type" value="Genomic_DNA"/>
</dbReference>
<feature type="non-terminal residue" evidence="2">
    <location>
        <position position="289"/>
    </location>
</feature>
<evidence type="ECO:0000259" key="1">
    <source>
        <dbReference type="PROSITE" id="PS50164"/>
    </source>
</evidence>
<reference evidence="2" key="1">
    <citation type="submission" date="2013-08" db="EMBL/GenBank/DDBJ databases">
        <authorList>
            <person name="Mendez C."/>
            <person name="Richter M."/>
            <person name="Ferrer M."/>
            <person name="Sanchez J."/>
        </authorList>
    </citation>
    <scope>NUCLEOTIDE SEQUENCE</scope>
</reference>
<accession>T0YUA5</accession>
<evidence type="ECO:0000313" key="2">
    <source>
        <dbReference type="EMBL" id="EQD39181.1"/>
    </source>
</evidence>
<dbReference type="InterPro" id="IPR035901">
    <property type="entry name" value="GIY-YIG_endonuc_sf"/>
</dbReference>
<dbReference type="PROSITE" id="PS50164">
    <property type="entry name" value="GIY_YIG"/>
    <property type="match status" value="1"/>
</dbReference>
<proteinExistence type="predicted"/>
<dbReference type="AlphaFoldDB" id="T0YUA5"/>
<gene>
    <name evidence="2" type="ORF">B1B_15498</name>
</gene>
<dbReference type="InterPro" id="IPR000305">
    <property type="entry name" value="GIY-YIG_endonuc"/>
</dbReference>
<organism evidence="2">
    <name type="scientific">mine drainage metagenome</name>
    <dbReference type="NCBI Taxonomy" id="410659"/>
    <lineage>
        <taxon>unclassified sequences</taxon>
        <taxon>metagenomes</taxon>
        <taxon>ecological metagenomes</taxon>
    </lineage>
</organism>
<sequence length="289" mass="31814">MSARDRYGWDIDPADAKGVVRGRTKLGQLVVWLIPAEPLKSVVEEELGKGLAHPGLYVLLDDETDRAYVGESSNLRARLGQHLDHAPKELGRFDQALIINDGRAAVHSRFNDSTLREALEQATIKLFIDGGSHSVTNQQKRMPDLSVTQQTLFESLKGELGHVLYELELITSRPRPVTDSAIVRPQDVTSKFPGRAITSIKGYEGVLDGTPVFFRKGSEKAQGLQVTIRVGEPFGKAVVEGSGFLCINRGRCYLIPNSEVKSWLGVKLEHQTVDVFLDLEGETLKTAGL</sequence>
<comment type="caution">
    <text evidence="2">The sequence shown here is derived from an EMBL/GenBank/DDBJ whole genome shotgun (WGS) entry which is preliminary data.</text>
</comment>
<dbReference type="SUPFAM" id="SSF82771">
    <property type="entry name" value="GIY-YIG endonuclease"/>
    <property type="match status" value="1"/>
</dbReference>